<keyword evidence="6 15" id="KW-0812">Transmembrane</keyword>
<dbReference type="CDD" id="cd11065">
    <property type="entry name" value="CYP64-like"/>
    <property type="match status" value="1"/>
</dbReference>
<feature type="binding site" description="axial binding residue" evidence="13">
    <location>
        <position position="468"/>
    </location>
    <ligand>
        <name>heme</name>
        <dbReference type="ChEBI" id="CHEBI:30413"/>
    </ligand>
    <ligandPart>
        <name>Fe</name>
        <dbReference type="ChEBI" id="CHEBI:18248"/>
    </ligandPart>
</feature>
<feature type="transmembrane region" description="Helical" evidence="15">
    <location>
        <begin position="35"/>
        <end position="54"/>
    </location>
</feature>
<dbReference type="SUPFAM" id="SSF48264">
    <property type="entry name" value="Cytochrome P450"/>
    <property type="match status" value="1"/>
</dbReference>
<comment type="caution">
    <text evidence="16">The sequence shown here is derived from an EMBL/GenBank/DDBJ whole genome shotgun (WGS) entry which is preliminary data.</text>
</comment>
<keyword evidence="8 15" id="KW-1133">Transmembrane helix</keyword>
<keyword evidence="7 13" id="KW-0479">Metal-binding</keyword>
<comment type="cofactor">
    <cofactor evidence="1 13">
        <name>heme</name>
        <dbReference type="ChEBI" id="CHEBI:30413"/>
    </cofactor>
</comment>
<keyword evidence="9 14" id="KW-0560">Oxidoreductase</keyword>
<dbReference type="Pfam" id="PF00067">
    <property type="entry name" value="p450"/>
    <property type="match status" value="1"/>
</dbReference>
<keyword evidence="17" id="KW-1185">Reference proteome</keyword>
<evidence type="ECO:0000256" key="14">
    <source>
        <dbReference type="RuleBase" id="RU000461"/>
    </source>
</evidence>
<accession>A0A9P3GKX6</accession>
<dbReference type="GO" id="GO:0016020">
    <property type="term" value="C:membrane"/>
    <property type="evidence" value="ECO:0007669"/>
    <property type="project" value="UniProtKB-SubCell"/>
</dbReference>
<evidence type="ECO:0000256" key="4">
    <source>
        <dbReference type="ARBA" id="ARBA00010617"/>
    </source>
</evidence>
<dbReference type="InterPro" id="IPR036396">
    <property type="entry name" value="Cyt_P450_sf"/>
</dbReference>
<dbReference type="EMBL" id="BPQB01000068">
    <property type="protein sequence ID" value="GJE97160.1"/>
    <property type="molecule type" value="Genomic_DNA"/>
</dbReference>
<dbReference type="GO" id="GO:0020037">
    <property type="term" value="F:heme binding"/>
    <property type="evidence" value="ECO:0007669"/>
    <property type="project" value="InterPro"/>
</dbReference>
<dbReference type="PRINTS" id="PR00463">
    <property type="entry name" value="EP450I"/>
</dbReference>
<dbReference type="GO" id="GO:0004497">
    <property type="term" value="F:monooxygenase activity"/>
    <property type="evidence" value="ECO:0007669"/>
    <property type="project" value="UniProtKB-KW"/>
</dbReference>
<evidence type="ECO:0000313" key="17">
    <source>
        <dbReference type="Proteomes" id="UP000703269"/>
    </source>
</evidence>
<keyword evidence="10 13" id="KW-0408">Iron</keyword>
<keyword evidence="11 14" id="KW-0503">Monooxygenase</keyword>
<keyword evidence="12 15" id="KW-0472">Membrane</keyword>
<evidence type="ECO:0000256" key="13">
    <source>
        <dbReference type="PIRSR" id="PIRSR602401-1"/>
    </source>
</evidence>
<dbReference type="AlphaFoldDB" id="A0A9P3GKX6"/>
<dbReference type="Proteomes" id="UP000703269">
    <property type="component" value="Unassembled WGS sequence"/>
</dbReference>
<dbReference type="PANTHER" id="PTHR46300">
    <property type="entry name" value="P450, PUTATIVE (EUROFUNG)-RELATED-RELATED"/>
    <property type="match status" value="1"/>
</dbReference>
<name>A0A9P3GKX6_9APHY</name>
<evidence type="ECO:0000256" key="5">
    <source>
        <dbReference type="ARBA" id="ARBA00022617"/>
    </source>
</evidence>
<dbReference type="PANTHER" id="PTHR46300:SF7">
    <property type="entry name" value="P450, PUTATIVE (EUROFUNG)-RELATED"/>
    <property type="match status" value="1"/>
</dbReference>
<dbReference type="GO" id="GO:0005506">
    <property type="term" value="F:iron ion binding"/>
    <property type="evidence" value="ECO:0007669"/>
    <property type="project" value="InterPro"/>
</dbReference>
<evidence type="ECO:0000256" key="7">
    <source>
        <dbReference type="ARBA" id="ARBA00022723"/>
    </source>
</evidence>
<evidence type="ECO:0000256" key="6">
    <source>
        <dbReference type="ARBA" id="ARBA00022692"/>
    </source>
</evidence>
<evidence type="ECO:0000256" key="8">
    <source>
        <dbReference type="ARBA" id="ARBA00022989"/>
    </source>
</evidence>
<evidence type="ECO:0000256" key="3">
    <source>
        <dbReference type="ARBA" id="ARBA00005179"/>
    </source>
</evidence>
<dbReference type="GO" id="GO:0016705">
    <property type="term" value="F:oxidoreductase activity, acting on paired donors, with incorporation or reduction of molecular oxygen"/>
    <property type="evidence" value="ECO:0007669"/>
    <property type="project" value="InterPro"/>
</dbReference>
<evidence type="ECO:0000256" key="1">
    <source>
        <dbReference type="ARBA" id="ARBA00001971"/>
    </source>
</evidence>
<comment type="similarity">
    <text evidence="4 14">Belongs to the cytochrome P450 family.</text>
</comment>
<evidence type="ECO:0000313" key="16">
    <source>
        <dbReference type="EMBL" id="GJE97160.1"/>
    </source>
</evidence>
<reference evidence="16 17" key="1">
    <citation type="submission" date="2021-08" db="EMBL/GenBank/DDBJ databases">
        <title>Draft Genome Sequence of Phanerochaete sordida strain YK-624.</title>
        <authorList>
            <person name="Mori T."/>
            <person name="Dohra H."/>
            <person name="Suzuki T."/>
            <person name="Kawagishi H."/>
            <person name="Hirai H."/>
        </authorList>
    </citation>
    <scope>NUCLEOTIDE SEQUENCE [LARGE SCALE GENOMIC DNA]</scope>
    <source>
        <strain evidence="16 17">YK-624</strain>
    </source>
</reference>
<dbReference type="Gene3D" id="1.10.630.10">
    <property type="entry name" value="Cytochrome P450"/>
    <property type="match status" value="1"/>
</dbReference>
<dbReference type="PROSITE" id="PS00086">
    <property type="entry name" value="CYTOCHROME_P450"/>
    <property type="match status" value="1"/>
</dbReference>
<comment type="subcellular location">
    <subcellularLocation>
        <location evidence="2">Membrane</location>
        <topology evidence="2">Single-pass membrane protein</topology>
    </subcellularLocation>
</comment>
<evidence type="ECO:0000256" key="15">
    <source>
        <dbReference type="SAM" id="Phobius"/>
    </source>
</evidence>
<dbReference type="InterPro" id="IPR017972">
    <property type="entry name" value="Cyt_P450_CS"/>
</dbReference>
<evidence type="ECO:0000256" key="11">
    <source>
        <dbReference type="ARBA" id="ARBA00023033"/>
    </source>
</evidence>
<dbReference type="OrthoDB" id="2789670at2759"/>
<dbReference type="InterPro" id="IPR001128">
    <property type="entry name" value="Cyt_P450"/>
</dbReference>
<organism evidence="16 17">
    <name type="scientific">Phanerochaete sordida</name>
    <dbReference type="NCBI Taxonomy" id="48140"/>
    <lineage>
        <taxon>Eukaryota</taxon>
        <taxon>Fungi</taxon>
        <taxon>Dikarya</taxon>
        <taxon>Basidiomycota</taxon>
        <taxon>Agaricomycotina</taxon>
        <taxon>Agaricomycetes</taxon>
        <taxon>Polyporales</taxon>
        <taxon>Phanerochaetaceae</taxon>
        <taxon>Phanerochaete</taxon>
    </lineage>
</organism>
<dbReference type="InterPro" id="IPR050364">
    <property type="entry name" value="Cytochrome_P450_fung"/>
</dbReference>
<dbReference type="InterPro" id="IPR002401">
    <property type="entry name" value="Cyt_P450_E_grp-I"/>
</dbReference>
<proteinExistence type="inferred from homology"/>
<evidence type="ECO:0000256" key="12">
    <source>
        <dbReference type="ARBA" id="ARBA00023136"/>
    </source>
</evidence>
<evidence type="ECO:0000256" key="10">
    <source>
        <dbReference type="ARBA" id="ARBA00023004"/>
    </source>
</evidence>
<evidence type="ECO:0000256" key="9">
    <source>
        <dbReference type="ARBA" id="ARBA00023002"/>
    </source>
</evidence>
<keyword evidence="5 13" id="KW-0349">Heme</keyword>
<gene>
    <name evidence="16" type="ORF">PsYK624_133730</name>
</gene>
<protein>
    <submittedName>
        <fullName evidence="16">Cytochrome P450</fullName>
    </submittedName>
</protein>
<sequence>MQTARSLYQESSPLNTSLVFPESPPKPTVMSADNIGWLLVSWLLAGVAAAWVLATRFTKRPHYPPSPDGWPIIGNLLDVPRDNPWLRYAEVGKELGSDIIHFEMLGRHIVVLNTIKVARDLFDKRSDNYSGRPESVMISELSGWHRNWGFWQYGDAWKEHRKAFVRHFRPETITDYYQNQTKSVRSVLQALLDSPEAFQEHIQLMTGTLILNAVYGLEVDRDDTVLDMAERAVSTLHEVADGHVYMADIVPAIKYLPSWVPGTGYRRQANKWKLLVDRMYAEPYDMFQMAPSGRSCLASSLTSSLGDASTQQTEELVISVTGTTYGAGTGTTVAAISGFTLAIALFPETQTAVQQELDRVLGRGRLPEIEDQPALPQVMAMVYEVLRWTCVAPIGVAHATVSDDMYAGYFIPGGTIVFANIWAMLHDPSAFPDPARFDPTRFLADDGTLRSDAAARVSAVFGFGRRVCPGRHFVRDVLWLVVASVLAVFAVEPVRDEHGRGPSAEFTARFQRAPVPFQCQFVPRFPGAESLIRWATGRE</sequence>
<evidence type="ECO:0000256" key="2">
    <source>
        <dbReference type="ARBA" id="ARBA00004167"/>
    </source>
</evidence>
<comment type="pathway">
    <text evidence="3">Secondary metabolite biosynthesis.</text>
</comment>